<comment type="similarity">
    <text evidence="1">Belongs to the relA/spoT family.</text>
</comment>
<dbReference type="CDD" id="cd05399">
    <property type="entry name" value="NT_Rel-Spo_like"/>
    <property type="match status" value="1"/>
</dbReference>
<reference evidence="4" key="1">
    <citation type="journal article" date="2012" name="Science">
        <title>Fermentation, hydrogen, and sulfur metabolism in multiple uncultivated bacterial phyla.</title>
        <authorList>
            <person name="Wrighton K.C."/>
            <person name="Thomas B.C."/>
            <person name="Sharon I."/>
            <person name="Miller C.S."/>
            <person name="Castelle C.J."/>
            <person name="VerBerkmoes N.C."/>
            <person name="Wilkins M.J."/>
            <person name="Hettich R.L."/>
            <person name="Lipton M.S."/>
            <person name="Williams K.H."/>
            <person name="Long P.E."/>
            <person name="Banfield J.F."/>
        </authorList>
    </citation>
    <scope>NUCLEOTIDE SEQUENCE [LARGE SCALE GENOMIC DNA]</scope>
</reference>
<dbReference type="SUPFAM" id="SSF81271">
    <property type="entry name" value="TGS-like"/>
    <property type="match status" value="1"/>
</dbReference>
<feature type="domain" description="TGS" evidence="3">
    <location>
        <begin position="412"/>
        <end position="473"/>
    </location>
</feature>
<dbReference type="SMART" id="SM00471">
    <property type="entry name" value="HDc"/>
    <property type="match status" value="1"/>
</dbReference>
<dbReference type="SUPFAM" id="SSF55021">
    <property type="entry name" value="ACT-like"/>
    <property type="match status" value="1"/>
</dbReference>
<dbReference type="InterPro" id="IPR007685">
    <property type="entry name" value="RelA_SpoT"/>
</dbReference>
<dbReference type="Pfam" id="PF02824">
    <property type="entry name" value="TGS"/>
    <property type="match status" value="1"/>
</dbReference>
<comment type="caution">
    <text evidence="4">The sequence shown here is derived from an EMBL/GenBank/DDBJ whole genome shotgun (WGS) entry which is preliminary data.</text>
</comment>
<dbReference type="CDD" id="cd00077">
    <property type="entry name" value="HDc"/>
    <property type="match status" value="1"/>
</dbReference>
<dbReference type="Pfam" id="PF13328">
    <property type="entry name" value="HD_4"/>
    <property type="match status" value="1"/>
</dbReference>
<dbReference type="GO" id="GO:0005886">
    <property type="term" value="C:plasma membrane"/>
    <property type="evidence" value="ECO:0007669"/>
    <property type="project" value="TreeGrafter"/>
</dbReference>
<comment type="function">
    <text evidence="1">In eubacteria ppGpp (guanosine 3'-diphosphate 5'-diphosphate) is a mediator of the stringent response that coordinates a variety of cellular activities in response to changes in nutritional abundance.</text>
</comment>
<proteinExistence type="inferred from homology"/>
<dbReference type="InterPro" id="IPR045865">
    <property type="entry name" value="ACT-like_dom_sf"/>
</dbReference>
<dbReference type="SUPFAM" id="SSF109604">
    <property type="entry name" value="HD-domain/PDEase-like"/>
    <property type="match status" value="1"/>
</dbReference>
<dbReference type="NCBIfam" id="TIGR00691">
    <property type="entry name" value="spoT_relA"/>
    <property type="match status" value="1"/>
</dbReference>
<dbReference type="InterPro" id="IPR004811">
    <property type="entry name" value="RelA/Spo_fam"/>
</dbReference>
<dbReference type="PANTHER" id="PTHR21262">
    <property type="entry name" value="GUANOSINE-3',5'-BIS DIPHOSPHATE 3'-PYROPHOSPHOHYDROLASE"/>
    <property type="match status" value="1"/>
</dbReference>
<dbReference type="InterPro" id="IPR012676">
    <property type="entry name" value="TGS-like"/>
</dbReference>
<gene>
    <name evidence="4" type="ORF">ACD_4C00464G0003</name>
</gene>
<dbReference type="FunFam" id="3.10.20.30:FF:000002">
    <property type="entry name" value="GTP pyrophosphokinase (RelA/SpoT)"/>
    <property type="match status" value="1"/>
</dbReference>
<evidence type="ECO:0000313" key="4">
    <source>
        <dbReference type="EMBL" id="EKE26032.1"/>
    </source>
</evidence>
<dbReference type="AlphaFoldDB" id="K2FVY7"/>
<dbReference type="SUPFAM" id="SSF81301">
    <property type="entry name" value="Nucleotidyltransferase"/>
    <property type="match status" value="1"/>
</dbReference>
<feature type="domain" description="ACT" evidence="2">
    <location>
        <begin position="672"/>
        <end position="750"/>
    </location>
</feature>
<dbReference type="CDD" id="cd01668">
    <property type="entry name" value="TGS_RSH"/>
    <property type="match status" value="1"/>
</dbReference>
<accession>K2FVY7</accession>
<dbReference type="GO" id="GO:0015969">
    <property type="term" value="P:guanosine tetraphosphate metabolic process"/>
    <property type="evidence" value="ECO:0007669"/>
    <property type="project" value="InterPro"/>
</dbReference>
<dbReference type="PROSITE" id="PS51671">
    <property type="entry name" value="ACT"/>
    <property type="match status" value="1"/>
</dbReference>
<dbReference type="FunFam" id="1.10.3210.10:FF:000001">
    <property type="entry name" value="GTP pyrophosphokinase RelA"/>
    <property type="match status" value="1"/>
</dbReference>
<name>K2FVY7_9BACT</name>
<dbReference type="InterPro" id="IPR033655">
    <property type="entry name" value="TGS_RelA/SpoT"/>
</dbReference>
<sequence length="750" mass="90408">MWNQIIEEKQKIVDYSKIDLLIEDIVDIASFYMPKIPKQIISEEIIKAYEYWKQAHEWQFRQSGDPYILHPVEAAKELLILKPDIVTIQACLLHDVPEDTEKTVEDIRIVFWDEVAHITAWMEKLSKLKYRWEERSIWSLRKMFIAMSEDIRVIFVKLADRIHNMKTLEFHPNPEKRKRISEETLNIYAPIADRLGIFDFKEILETLCFRWIYPEEYKKIQMELDELQEEQDIFVSKVKDVIYETIPKHVNIIDVSYRIKSPYSIYKKMKRKWYEKVKDLHDLFALRIITDSIPHCYEILWEIHNKWSPIPKRFKDYIALPKENWYQSLHTTVIWILRELRKQPTEIQIRTKNMHLQAEIWVAAHFEYSESGKSIIAKDTYWVSEIKNIVDNSQEKEDSEFMSNMKLWLFDDRIFVFTPKGDVINLPKWSTPIDFAYSIHSDLGNHIAFSKVNWRIVHLDYELSNWDTVDIVIDKNRHPLITWLSFVKTNRAKDVIKSYINKVNRDELIEKWKFILNSYLQKNFWIILDKELSILKNIDSKILDTKEKEDLIVQIWNLSRRPSSIIRSALESSNNQNLIKLKIEKPIQNKIEHKVKIEEEITDAIIIWWEKNIPYKIAHCCNPTKWDKIVWYMTRTGVNIHKTSCLFLRKWNFERFMQARYEWKEQKWITFKVELIFENKIGVLKNLTDILFHMDISIESLNTEKLPKNLVKNIMTLESGYEDYYIFERLVDRLKSTINEFKEAILIEIK</sequence>
<evidence type="ECO:0000259" key="2">
    <source>
        <dbReference type="PROSITE" id="PS51671"/>
    </source>
</evidence>
<protein>
    <submittedName>
        <fullName evidence="4">Uncharacterized protein</fullName>
    </submittedName>
</protein>
<dbReference type="PANTHER" id="PTHR21262:SF31">
    <property type="entry name" value="GTP PYROPHOSPHOKINASE"/>
    <property type="match status" value="1"/>
</dbReference>
<dbReference type="Gene3D" id="1.10.3210.10">
    <property type="entry name" value="Hypothetical protein af1432"/>
    <property type="match status" value="1"/>
</dbReference>
<dbReference type="InterPro" id="IPR002912">
    <property type="entry name" value="ACT_dom"/>
</dbReference>
<dbReference type="EMBL" id="AMFJ01000980">
    <property type="protein sequence ID" value="EKE26032.1"/>
    <property type="molecule type" value="Genomic_DNA"/>
</dbReference>
<dbReference type="InterPro" id="IPR004095">
    <property type="entry name" value="TGS"/>
</dbReference>
<dbReference type="Gene3D" id="3.10.20.30">
    <property type="match status" value="1"/>
</dbReference>
<dbReference type="SMART" id="SM00954">
    <property type="entry name" value="RelA_SpoT"/>
    <property type="match status" value="1"/>
</dbReference>
<dbReference type="InterPro" id="IPR003607">
    <property type="entry name" value="HD/PDEase_dom"/>
</dbReference>
<dbReference type="PROSITE" id="PS51880">
    <property type="entry name" value="TGS"/>
    <property type="match status" value="1"/>
</dbReference>
<dbReference type="Gene3D" id="3.30.460.10">
    <property type="entry name" value="Beta Polymerase, domain 2"/>
    <property type="match status" value="1"/>
</dbReference>
<evidence type="ECO:0000259" key="3">
    <source>
        <dbReference type="PROSITE" id="PS51880"/>
    </source>
</evidence>
<organism evidence="4">
    <name type="scientific">uncultured bacterium</name>
    <name type="common">gcode 4</name>
    <dbReference type="NCBI Taxonomy" id="1234023"/>
    <lineage>
        <taxon>Bacteria</taxon>
        <taxon>environmental samples</taxon>
    </lineage>
</organism>
<evidence type="ECO:0000256" key="1">
    <source>
        <dbReference type="RuleBase" id="RU003847"/>
    </source>
</evidence>
<dbReference type="InterPro" id="IPR043519">
    <property type="entry name" value="NT_sf"/>
</dbReference>
<dbReference type="Pfam" id="PF04607">
    <property type="entry name" value="RelA_SpoT"/>
    <property type="match status" value="1"/>
</dbReference>
<dbReference type="InterPro" id="IPR012675">
    <property type="entry name" value="Beta-grasp_dom_sf"/>
</dbReference>